<sequence>MKLISNRKEALQTVMKDGMKLRIVSKELQNDKEIVLAAIENNQSAFQFASENLQKDEGLASRVVKNNAYYFNIIDPVSGLKYDIPMLSSTAPNYFYSYIYYVKFREHSPDTFDKMLRWD</sequence>
<gene>
    <name evidence="3" type="ORF">DO021_15510</name>
    <name evidence="2" type="ORF">EYB58_11875</name>
</gene>
<name>A0A328F8X1_9BACT</name>
<reference evidence="3 4" key="1">
    <citation type="submission" date="2018-06" db="EMBL/GenBank/DDBJ databases">
        <title>Complete Genome Sequence of Desulfobacter hydrogenophilus (DSM3380).</title>
        <authorList>
            <person name="Marietou A."/>
            <person name="Schreiber L."/>
            <person name="Marshall I."/>
            <person name="Jorgensen B."/>
        </authorList>
    </citation>
    <scope>NUCLEOTIDE SEQUENCE [LARGE SCALE GENOMIC DNA]</scope>
    <source>
        <strain evidence="3 4">DSM 3380</strain>
    </source>
</reference>
<protein>
    <submittedName>
        <fullName evidence="2">DUF4116 domain-containing protein</fullName>
    </submittedName>
</protein>
<dbReference type="AlphaFoldDB" id="A0A328F8X1"/>
<evidence type="ECO:0000313" key="4">
    <source>
        <dbReference type="Proteomes" id="UP000248798"/>
    </source>
</evidence>
<dbReference type="EMBL" id="QLNI01000032">
    <property type="protein sequence ID" value="RAM01124.1"/>
    <property type="molecule type" value="Genomic_DNA"/>
</dbReference>
<proteinExistence type="predicted"/>
<dbReference type="Proteomes" id="UP000293902">
    <property type="component" value="Chromosome"/>
</dbReference>
<accession>A0A328F8X1</accession>
<evidence type="ECO:0000259" key="1">
    <source>
        <dbReference type="Pfam" id="PF13475"/>
    </source>
</evidence>
<dbReference type="EMBL" id="CP036313">
    <property type="protein sequence ID" value="QBH13562.1"/>
    <property type="molecule type" value="Genomic_DNA"/>
</dbReference>
<dbReference type="Proteomes" id="UP000248798">
    <property type="component" value="Unassembled WGS sequence"/>
</dbReference>
<evidence type="ECO:0000313" key="3">
    <source>
        <dbReference type="EMBL" id="RAM01124.1"/>
    </source>
</evidence>
<reference evidence="2 5" key="2">
    <citation type="submission" date="2019-02" db="EMBL/GenBank/DDBJ databases">
        <title>Complete genome sequence of Desulfobacter hydrogenophilus AcRS1.</title>
        <authorList>
            <person name="Marietou A."/>
            <person name="Lund M.B."/>
            <person name="Marshall I.P.G."/>
            <person name="Schreiber L."/>
            <person name="Jorgensen B."/>
        </authorList>
    </citation>
    <scope>NUCLEOTIDE SEQUENCE [LARGE SCALE GENOMIC DNA]</scope>
    <source>
        <strain evidence="2 5">AcRS1</strain>
    </source>
</reference>
<dbReference type="InterPro" id="IPR025197">
    <property type="entry name" value="DUF4116"/>
</dbReference>
<evidence type="ECO:0000313" key="5">
    <source>
        <dbReference type="Proteomes" id="UP000293902"/>
    </source>
</evidence>
<dbReference type="OrthoDB" id="5540932at2"/>
<evidence type="ECO:0000313" key="2">
    <source>
        <dbReference type="EMBL" id="QBH13562.1"/>
    </source>
</evidence>
<dbReference type="Pfam" id="PF13475">
    <property type="entry name" value="DUF4116"/>
    <property type="match status" value="1"/>
</dbReference>
<keyword evidence="5" id="KW-1185">Reference proteome</keyword>
<organism evidence="3 4">
    <name type="scientific">Desulfobacter hydrogenophilus</name>
    <dbReference type="NCBI Taxonomy" id="2291"/>
    <lineage>
        <taxon>Bacteria</taxon>
        <taxon>Pseudomonadati</taxon>
        <taxon>Thermodesulfobacteriota</taxon>
        <taxon>Desulfobacteria</taxon>
        <taxon>Desulfobacterales</taxon>
        <taxon>Desulfobacteraceae</taxon>
        <taxon>Desulfobacter</taxon>
    </lineage>
</organism>
<feature type="domain" description="DUF4116" evidence="1">
    <location>
        <begin position="10"/>
        <end position="54"/>
    </location>
</feature>
<dbReference type="RefSeq" id="WP_111958363.1">
    <property type="nucleotide sequence ID" value="NZ_CP036313.1"/>
</dbReference>